<sequence>MVTFLFTDIEGSTRRWEADAEGMRAALAAHDTVLREAINAQGGWLFKHTGDGVCAAFASPSGAVDAAVAAQRALELPVRMGIATGEAELRDGDYFGAVLNRAARVMAAGHGGQILLAESTAGLLGGVDLVDLGPRRLRDLPTAIGLFQVRAAGLPADFPGLRTLDTTPGNLRPPTTSFIGRESEVADLQSALKANRLVTLTGVGGVGKTRLALEVAARLAGEFPDGVWFLDLAAVTDPAAVPDAVAAALGIVQQPGKTVEESVASALEDRVRLLVFDNCEHVVDSAADLVEAILAASATVTILATSREGLGSGDEKLWRVPSLDVNSGTESAGVHLFLDRAQSVVSDFSLLQPLEAEAVIDICRKLDGIPLAIELAASRMASMTAGEVRDRLDQRFRLLVGSRRGLSRHQTLRHAVAWSYELLGEAERTLLARCSVFAGGFDLQSACAISGLSESQDVDDYAILDLLDALVRKSLLIVNRSTGRTRYSMLETIRQFAEDQLVACGEAETTRRAHARYFVGRAADIMTVWDSPRPVDAYAWFTAELANLRTAYRWAADQADLDVAATIAIYGSMLGVQSEKYEPLTWAEGLIEPARAVRHPKLAALYVYAALCYVLGRVEDAVQYADAGRPVIESGEFDDLRYGEEGILAGAYSVIGQPERAVEWGSAQLARNRDTYGITAANLVLALVWAGRTDEAMALAHNLVDSPEATRNPWCHSYALFSYGYAFSEVDPIRALEALRRGMAIAQASGSRYNISVLAAVLARLEAKHGDPLAALEYITVTIRTVHDSGNTATLGTALAVLATHFDRLGRYAPAATIAGFGVNPLNIAGLPELNTAVAHLREVLGEPAYESLARKGGAMTAPAIAVYALDQIDQASAELKAATR</sequence>
<evidence type="ECO:0000259" key="1">
    <source>
        <dbReference type="PROSITE" id="PS50125"/>
    </source>
</evidence>
<dbReference type="EMBL" id="AP022613">
    <property type="protein sequence ID" value="BBZ39646.1"/>
    <property type="molecule type" value="Genomic_DNA"/>
</dbReference>
<dbReference type="InterPro" id="IPR058852">
    <property type="entry name" value="HTH_77"/>
</dbReference>
<dbReference type="GO" id="GO:0009190">
    <property type="term" value="P:cyclic nucleotide biosynthetic process"/>
    <property type="evidence" value="ECO:0007669"/>
    <property type="project" value="InterPro"/>
</dbReference>
<dbReference type="Gene3D" id="3.40.50.300">
    <property type="entry name" value="P-loop containing nucleotide triphosphate hydrolases"/>
    <property type="match status" value="1"/>
</dbReference>
<dbReference type="InterPro" id="IPR001054">
    <property type="entry name" value="A/G_cyclase"/>
</dbReference>
<dbReference type="InterPro" id="IPR011990">
    <property type="entry name" value="TPR-like_helical_dom_sf"/>
</dbReference>
<dbReference type="InterPro" id="IPR027417">
    <property type="entry name" value="P-loop_NTPase"/>
</dbReference>
<dbReference type="AlphaFoldDB" id="A0A7I7YD60"/>
<organism evidence="2 3">
    <name type="scientific">Mycobacterium conspicuum</name>
    <dbReference type="NCBI Taxonomy" id="44010"/>
    <lineage>
        <taxon>Bacteria</taxon>
        <taxon>Bacillati</taxon>
        <taxon>Actinomycetota</taxon>
        <taxon>Actinomycetes</taxon>
        <taxon>Mycobacteriales</taxon>
        <taxon>Mycobacteriaceae</taxon>
        <taxon>Mycobacterium</taxon>
    </lineage>
</organism>
<dbReference type="InterPro" id="IPR029787">
    <property type="entry name" value="Nucleotide_cyclase"/>
</dbReference>
<proteinExistence type="predicted"/>
<dbReference type="PROSITE" id="PS50125">
    <property type="entry name" value="GUANYLATE_CYCLASE_2"/>
    <property type="match status" value="1"/>
</dbReference>
<dbReference type="SUPFAM" id="SSF52540">
    <property type="entry name" value="P-loop containing nucleoside triphosphate hydrolases"/>
    <property type="match status" value="1"/>
</dbReference>
<evidence type="ECO:0000313" key="3">
    <source>
        <dbReference type="Proteomes" id="UP000467385"/>
    </source>
</evidence>
<dbReference type="CDD" id="cd07302">
    <property type="entry name" value="CHD"/>
    <property type="match status" value="1"/>
</dbReference>
<feature type="domain" description="Guanylate cyclase" evidence="1">
    <location>
        <begin position="3"/>
        <end position="106"/>
    </location>
</feature>
<name>A0A7I7YD60_9MYCO</name>
<gene>
    <name evidence="2" type="ORF">MCNS_27090</name>
</gene>
<dbReference type="GO" id="GO:0004016">
    <property type="term" value="F:adenylate cyclase activity"/>
    <property type="evidence" value="ECO:0007669"/>
    <property type="project" value="UniProtKB-ARBA"/>
</dbReference>
<dbReference type="Pfam" id="PF00211">
    <property type="entry name" value="Guanylate_cyc"/>
    <property type="match status" value="1"/>
</dbReference>
<dbReference type="Pfam" id="PF25872">
    <property type="entry name" value="HTH_77"/>
    <property type="match status" value="1"/>
</dbReference>
<reference evidence="2 3" key="1">
    <citation type="journal article" date="2019" name="Emerg. Microbes Infect.">
        <title>Comprehensive subspecies identification of 175 nontuberculous mycobacteria species based on 7547 genomic profiles.</title>
        <authorList>
            <person name="Matsumoto Y."/>
            <person name="Kinjo T."/>
            <person name="Motooka D."/>
            <person name="Nabeya D."/>
            <person name="Jung N."/>
            <person name="Uechi K."/>
            <person name="Horii T."/>
            <person name="Iida T."/>
            <person name="Fujita J."/>
            <person name="Nakamura S."/>
        </authorList>
    </citation>
    <scope>NUCLEOTIDE SEQUENCE [LARGE SCALE GENOMIC DNA]</scope>
    <source>
        <strain evidence="2 3">JCM 14738</strain>
    </source>
</reference>
<protein>
    <recommendedName>
        <fullName evidence="1">Guanylate cyclase domain-containing protein</fullName>
    </recommendedName>
</protein>
<dbReference type="SMART" id="SM00044">
    <property type="entry name" value="CYCc"/>
    <property type="match status" value="1"/>
</dbReference>
<dbReference type="Proteomes" id="UP000467385">
    <property type="component" value="Chromosome"/>
</dbReference>
<dbReference type="SUPFAM" id="SSF48452">
    <property type="entry name" value="TPR-like"/>
    <property type="match status" value="1"/>
</dbReference>
<dbReference type="Gene3D" id="3.30.70.1230">
    <property type="entry name" value="Nucleotide cyclase"/>
    <property type="match status" value="2"/>
</dbReference>
<dbReference type="SUPFAM" id="SSF55073">
    <property type="entry name" value="Nucleotide cyclase"/>
    <property type="match status" value="1"/>
</dbReference>
<evidence type="ECO:0000313" key="2">
    <source>
        <dbReference type="EMBL" id="BBZ39646.1"/>
    </source>
</evidence>
<accession>A0A7I7YD60</accession>
<dbReference type="PANTHER" id="PTHR47691:SF3">
    <property type="entry name" value="HTH-TYPE TRANSCRIPTIONAL REGULATOR RV0890C-RELATED"/>
    <property type="match status" value="1"/>
</dbReference>
<dbReference type="PANTHER" id="PTHR47691">
    <property type="entry name" value="REGULATOR-RELATED"/>
    <property type="match status" value="1"/>
</dbReference>
<keyword evidence="3" id="KW-1185">Reference proteome</keyword>
<dbReference type="Gene3D" id="1.25.40.10">
    <property type="entry name" value="Tetratricopeptide repeat domain"/>
    <property type="match status" value="1"/>
</dbReference>
<dbReference type="GO" id="GO:0035556">
    <property type="term" value="P:intracellular signal transduction"/>
    <property type="evidence" value="ECO:0007669"/>
    <property type="project" value="InterPro"/>
</dbReference>